<dbReference type="UniPathway" id="UPA00344"/>
<evidence type="ECO:0000256" key="9">
    <source>
        <dbReference type="ARBA" id="ARBA00023150"/>
    </source>
</evidence>
<evidence type="ECO:0000313" key="13">
    <source>
        <dbReference type="EMBL" id="SFC28849.1"/>
    </source>
</evidence>
<comment type="similarity">
    <text evidence="4 11">Belongs to the MoeA family.</text>
</comment>
<comment type="function">
    <text evidence="2 11">Catalyzes the insertion of molybdate into adenylated molybdopterin with the concomitant release of AMP.</text>
</comment>
<evidence type="ECO:0000313" key="14">
    <source>
        <dbReference type="Proteomes" id="UP000199058"/>
    </source>
</evidence>
<dbReference type="Gene3D" id="2.170.190.11">
    <property type="entry name" value="Molybdopterin biosynthesis moea protein, domain 3"/>
    <property type="match status" value="1"/>
</dbReference>
<comment type="cofactor">
    <cofactor evidence="1 11">
        <name>Mg(2+)</name>
        <dbReference type="ChEBI" id="CHEBI:18420"/>
    </cofactor>
</comment>
<keyword evidence="6 11" id="KW-0808">Transferase</keyword>
<organism evidence="13 14">
    <name type="scientific">Marinospirillum celere</name>
    <dbReference type="NCBI Taxonomy" id="1122252"/>
    <lineage>
        <taxon>Bacteria</taxon>
        <taxon>Pseudomonadati</taxon>
        <taxon>Pseudomonadota</taxon>
        <taxon>Gammaproteobacteria</taxon>
        <taxon>Oceanospirillales</taxon>
        <taxon>Oceanospirillaceae</taxon>
        <taxon>Marinospirillum</taxon>
    </lineage>
</organism>
<evidence type="ECO:0000256" key="4">
    <source>
        <dbReference type="ARBA" id="ARBA00010763"/>
    </source>
</evidence>
<dbReference type="InterPro" id="IPR038987">
    <property type="entry name" value="MoeA-like"/>
</dbReference>
<comment type="pathway">
    <text evidence="3 11">Cofactor biosynthesis; molybdopterin biosynthesis.</text>
</comment>
<evidence type="ECO:0000256" key="3">
    <source>
        <dbReference type="ARBA" id="ARBA00005046"/>
    </source>
</evidence>
<keyword evidence="7 11" id="KW-0479">Metal-binding</keyword>
<evidence type="ECO:0000256" key="5">
    <source>
        <dbReference type="ARBA" id="ARBA00022505"/>
    </source>
</evidence>
<dbReference type="Pfam" id="PF03453">
    <property type="entry name" value="MoeA_N"/>
    <property type="match status" value="1"/>
</dbReference>
<evidence type="ECO:0000256" key="11">
    <source>
        <dbReference type="RuleBase" id="RU365090"/>
    </source>
</evidence>
<evidence type="ECO:0000256" key="8">
    <source>
        <dbReference type="ARBA" id="ARBA00022842"/>
    </source>
</evidence>
<dbReference type="InterPro" id="IPR008284">
    <property type="entry name" value="MoCF_biosynth_CS"/>
</dbReference>
<dbReference type="Gene3D" id="3.40.980.10">
    <property type="entry name" value="MoaB/Mog-like domain"/>
    <property type="match status" value="1"/>
</dbReference>
<evidence type="ECO:0000256" key="6">
    <source>
        <dbReference type="ARBA" id="ARBA00022679"/>
    </source>
</evidence>
<dbReference type="GO" id="GO:0005829">
    <property type="term" value="C:cytosol"/>
    <property type="evidence" value="ECO:0007669"/>
    <property type="project" value="TreeGrafter"/>
</dbReference>
<dbReference type="InterPro" id="IPR036688">
    <property type="entry name" value="MoeA_C_domain_IV_sf"/>
</dbReference>
<dbReference type="InterPro" id="IPR005110">
    <property type="entry name" value="MoeA_linker/N"/>
</dbReference>
<dbReference type="SMART" id="SM00852">
    <property type="entry name" value="MoCF_biosynth"/>
    <property type="match status" value="1"/>
</dbReference>
<keyword evidence="9 11" id="KW-0501">Molybdenum cofactor biosynthesis</keyword>
<dbReference type="Pfam" id="PF00994">
    <property type="entry name" value="MoCF_biosynth"/>
    <property type="match status" value="1"/>
</dbReference>
<dbReference type="InterPro" id="IPR036425">
    <property type="entry name" value="MoaB/Mog-like_dom_sf"/>
</dbReference>
<dbReference type="PANTHER" id="PTHR10192:SF5">
    <property type="entry name" value="GEPHYRIN"/>
    <property type="match status" value="1"/>
</dbReference>
<accession>A0A1I1HXD9</accession>
<evidence type="ECO:0000256" key="1">
    <source>
        <dbReference type="ARBA" id="ARBA00001946"/>
    </source>
</evidence>
<dbReference type="NCBIfam" id="TIGR00177">
    <property type="entry name" value="molyb_syn"/>
    <property type="match status" value="1"/>
</dbReference>
<dbReference type="NCBIfam" id="NF045515">
    <property type="entry name" value="Glp_gephyrin"/>
    <property type="match status" value="1"/>
</dbReference>
<dbReference type="GO" id="GO:0006777">
    <property type="term" value="P:Mo-molybdopterin cofactor biosynthetic process"/>
    <property type="evidence" value="ECO:0007669"/>
    <property type="project" value="UniProtKB-UniRule"/>
</dbReference>
<keyword evidence="5 11" id="KW-0500">Molybdenum</keyword>
<dbReference type="Gene3D" id="3.90.105.10">
    <property type="entry name" value="Molybdopterin biosynthesis moea protein, domain 2"/>
    <property type="match status" value="1"/>
</dbReference>
<dbReference type="EMBL" id="FOLH01000004">
    <property type="protein sequence ID" value="SFC28849.1"/>
    <property type="molecule type" value="Genomic_DNA"/>
</dbReference>
<dbReference type="STRING" id="1122252.SAMN05660443_2087"/>
<dbReference type="SUPFAM" id="SSF63867">
    <property type="entry name" value="MoeA C-terminal domain-like"/>
    <property type="match status" value="1"/>
</dbReference>
<dbReference type="Pfam" id="PF03454">
    <property type="entry name" value="MoeA_C"/>
    <property type="match status" value="1"/>
</dbReference>
<dbReference type="InterPro" id="IPR001453">
    <property type="entry name" value="MoaB/Mog_dom"/>
</dbReference>
<dbReference type="PANTHER" id="PTHR10192">
    <property type="entry name" value="MOLYBDOPTERIN BIOSYNTHESIS PROTEIN"/>
    <property type="match status" value="1"/>
</dbReference>
<gene>
    <name evidence="13" type="ORF">SAMN05660443_2087</name>
</gene>
<dbReference type="SUPFAM" id="SSF63882">
    <property type="entry name" value="MoeA N-terminal region -like"/>
    <property type="match status" value="1"/>
</dbReference>
<keyword evidence="14" id="KW-1185">Reference proteome</keyword>
<sequence length="397" mass="42233">MNSLLPPHLALEKMLASIQPITAQETQPLGRLVGRILAEDQLAAVDVPPADNSAMDGYALRLADQGQPLGISQRIAAGQAPQPLEAGSCARIFTGAEIPPGADCVVMQEKVTLDDQGRAVFPDQLQAGDNIRPCGQDIQAGSLLLTEGTQLDYRHLGLLASVGLAEVPVFRRPRVALLATGDELVTPGQPLKPGQIYNSNRPLLTGLLQSLGAEVIDLGPIADTREATEAALSQAAEEADLILSTGGVSVGEEDHIKPAVESLGELSLWKLAMKPGKPVAFGQIGSAAFLGLPGNPVSVFVGSQIFLQPLLMHLSGNQKAWQPRLFTGQAEFSARTQIRQEYLRVRAEKTAKGWQLASFANQNSGVLSSVVWANALAVIPPETEIQPGDPVDFWFYI</sequence>
<evidence type="ECO:0000256" key="7">
    <source>
        <dbReference type="ARBA" id="ARBA00022723"/>
    </source>
</evidence>
<evidence type="ECO:0000259" key="12">
    <source>
        <dbReference type="SMART" id="SM00852"/>
    </source>
</evidence>
<dbReference type="InterPro" id="IPR036135">
    <property type="entry name" value="MoeA_linker/N_sf"/>
</dbReference>
<dbReference type="RefSeq" id="WP_091963074.1">
    <property type="nucleotide sequence ID" value="NZ_FOLH01000004.1"/>
</dbReference>
<keyword evidence="8 11" id="KW-0460">Magnesium</keyword>
<evidence type="ECO:0000256" key="10">
    <source>
        <dbReference type="ARBA" id="ARBA00047317"/>
    </source>
</evidence>
<dbReference type="CDD" id="cd00887">
    <property type="entry name" value="MoeA"/>
    <property type="match status" value="1"/>
</dbReference>
<dbReference type="SUPFAM" id="SSF53218">
    <property type="entry name" value="Molybdenum cofactor biosynthesis proteins"/>
    <property type="match status" value="1"/>
</dbReference>
<dbReference type="GO" id="GO:0046872">
    <property type="term" value="F:metal ion binding"/>
    <property type="evidence" value="ECO:0007669"/>
    <property type="project" value="UniProtKB-UniRule"/>
</dbReference>
<protein>
    <recommendedName>
        <fullName evidence="11">Molybdopterin molybdenumtransferase</fullName>
        <ecNumber evidence="11">2.10.1.1</ecNumber>
    </recommendedName>
</protein>
<reference evidence="13 14" key="1">
    <citation type="submission" date="2016-10" db="EMBL/GenBank/DDBJ databases">
        <authorList>
            <person name="de Groot N.N."/>
        </authorList>
    </citation>
    <scope>NUCLEOTIDE SEQUENCE [LARGE SCALE GENOMIC DNA]</scope>
    <source>
        <strain evidence="13 14">DSM 18438</strain>
    </source>
</reference>
<name>A0A1I1HXD9_9GAMM</name>
<dbReference type="OrthoDB" id="9804758at2"/>
<feature type="domain" description="MoaB/Mog" evidence="12">
    <location>
        <begin position="176"/>
        <end position="313"/>
    </location>
</feature>
<dbReference type="PROSITE" id="PS01079">
    <property type="entry name" value="MOCF_BIOSYNTHESIS_2"/>
    <property type="match status" value="1"/>
</dbReference>
<dbReference type="FunFam" id="3.40.980.10:FF:000004">
    <property type="entry name" value="Molybdopterin molybdenumtransferase"/>
    <property type="match status" value="1"/>
</dbReference>
<proteinExistence type="inferred from homology"/>
<comment type="catalytic activity">
    <reaction evidence="10">
        <text>adenylyl-molybdopterin + molybdate = Mo-molybdopterin + AMP + H(+)</text>
        <dbReference type="Rhea" id="RHEA:35047"/>
        <dbReference type="ChEBI" id="CHEBI:15378"/>
        <dbReference type="ChEBI" id="CHEBI:36264"/>
        <dbReference type="ChEBI" id="CHEBI:62727"/>
        <dbReference type="ChEBI" id="CHEBI:71302"/>
        <dbReference type="ChEBI" id="CHEBI:456215"/>
        <dbReference type="EC" id="2.10.1.1"/>
    </reaction>
</comment>
<evidence type="ECO:0000256" key="2">
    <source>
        <dbReference type="ARBA" id="ARBA00002901"/>
    </source>
</evidence>
<dbReference type="InterPro" id="IPR005111">
    <property type="entry name" value="MoeA_C_domain_IV"/>
</dbReference>
<dbReference type="GO" id="GO:0061599">
    <property type="term" value="F:molybdopterin molybdotransferase activity"/>
    <property type="evidence" value="ECO:0007669"/>
    <property type="project" value="UniProtKB-UniRule"/>
</dbReference>
<dbReference type="AlphaFoldDB" id="A0A1I1HXD9"/>
<dbReference type="Gene3D" id="2.40.340.10">
    <property type="entry name" value="MoeA, C-terminal, domain IV"/>
    <property type="match status" value="1"/>
</dbReference>
<dbReference type="EC" id="2.10.1.1" evidence="11"/>
<dbReference type="Proteomes" id="UP000199058">
    <property type="component" value="Unassembled WGS sequence"/>
</dbReference>